<dbReference type="Pfam" id="PF13561">
    <property type="entry name" value="adh_short_C2"/>
    <property type="match status" value="1"/>
</dbReference>
<evidence type="ECO:0008006" key="6">
    <source>
        <dbReference type="Google" id="ProtNLM"/>
    </source>
</evidence>
<dbReference type="Proteomes" id="UP000000580">
    <property type="component" value="Chromosome"/>
</dbReference>
<dbReference type="EMBL" id="AE016958">
    <property type="protein sequence ID" value="AAS06299.1"/>
    <property type="molecule type" value="Genomic_DNA"/>
</dbReference>
<keyword evidence="3" id="KW-0520">NAD</keyword>
<dbReference type="Gene3D" id="3.40.50.720">
    <property type="entry name" value="NAD(P)-binding Rossmann-like Domain"/>
    <property type="match status" value="1"/>
</dbReference>
<dbReference type="InterPro" id="IPR023985">
    <property type="entry name" value="SDR_subfam_1"/>
</dbReference>
<accession>Q73TG9</accession>
<dbReference type="HOGENOM" id="CLU_010194_1_0_11"/>
<dbReference type="FunFam" id="3.40.50.720:FF:000084">
    <property type="entry name" value="Short-chain dehydrogenase reductase"/>
    <property type="match status" value="1"/>
</dbReference>
<dbReference type="RefSeq" id="WP_003873977.1">
    <property type="nucleotide sequence ID" value="NC_002944.2"/>
</dbReference>
<gene>
    <name evidence="4" type="ordered locus">MAP_3749</name>
</gene>
<reference evidence="4 5" key="1">
    <citation type="journal article" date="2005" name="Proc. Natl. Acad. Sci. U.S.A.">
        <title>The complete genome sequence of Mycobacterium avium subspecies paratuberculosis.</title>
        <authorList>
            <person name="Li L."/>
            <person name="Bannantine J.P."/>
            <person name="Zhang Q."/>
            <person name="Amonsin A."/>
            <person name="May B.J."/>
            <person name="Alt D."/>
            <person name="Banerji N."/>
            <person name="Kanjilal S."/>
            <person name="Kapur V."/>
        </authorList>
    </citation>
    <scope>NUCLEOTIDE SEQUENCE [LARGE SCALE GENOMIC DNA]</scope>
    <source>
        <strain evidence="5">ATCC BAA-968 / K-10</strain>
    </source>
</reference>
<evidence type="ECO:0000256" key="1">
    <source>
        <dbReference type="ARBA" id="ARBA00006484"/>
    </source>
</evidence>
<evidence type="ECO:0000313" key="5">
    <source>
        <dbReference type="Proteomes" id="UP000000580"/>
    </source>
</evidence>
<dbReference type="AlphaFoldDB" id="Q73TG9"/>
<keyword evidence="5" id="KW-1185">Reference proteome</keyword>
<evidence type="ECO:0000256" key="3">
    <source>
        <dbReference type="ARBA" id="ARBA00023027"/>
    </source>
</evidence>
<dbReference type="PRINTS" id="PR00081">
    <property type="entry name" value="GDHRDH"/>
</dbReference>
<name>Q73TG9_MYCPA</name>
<dbReference type="PANTHER" id="PTHR42760">
    <property type="entry name" value="SHORT-CHAIN DEHYDROGENASES/REDUCTASES FAMILY MEMBER"/>
    <property type="match status" value="1"/>
</dbReference>
<evidence type="ECO:0000256" key="2">
    <source>
        <dbReference type="ARBA" id="ARBA00023002"/>
    </source>
</evidence>
<dbReference type="NCBIfam" id="TIGR03971">
    <property type="entry name" value="SDR_subfam_1"/>
    <property type="match status" value="1"/>
</dbReference>
<dbReference type="SUPFAM" id="SSF51735">
    <property type="entry name" value="NAD(P)-binding Rossmann-fold domains"/>
    <property type="match status" value="1"/>
</dbReference>
<dbReference type="KEGG" id="mpa:MAP_3749"/>
<sequence>MGRLAGKVALVTGGGRGQGRSHAVHLADEGADLIVVDIGEDIPSNQYALATRADLDDTAKLVEKAGRRVVAAQVDVRDRVGLKALLDEAVTQLGGLHVIVANAGICPLGNDIPVQGFVDAFDVDFIGVVNTVHSGLPHLNAGASIIVTGSVAGLVPQAGGVSGQGGLQGPGGDGYGLAKKVIRDYTRSLALTLGPQQIRVNAIHPTNVNTEMLHNPAMYQTFRPDLTNPSREDAEVTFPFMQAMPIPYIDPCDVSHAVVYLAADESRYVTGQQLFVDAGASLKLGM</sequence>
<dbReference type="eggNOG" id="COG1028">
    <property type="taxonomic scope" value="Bacteria"/>
</dbReference>
<dbReference type="InterPro" id="IPR036291">
    <property type="entry name" value="NAD(P)-bd_dom_sf"/>
</dbReference>
<organism evidence="4 5">
    <name type="scientific">Mycolicibacterium paratuberculosis (strain ATCC BAA-968 / K-10)</name>
    <name type="common">Mycobacterium paratuberculosis</name>
    <dbReference type="NCBI Taxonomy" id="262316"/>
    <lineage>
        <taxon>Bacteria</taxon>
        <taxon>Bacillati</taxon>
        <taxon>Actinomycetota</taxon>
        <taxon>Actinomycetes</taxon>
        <taxon>Mycobacteriales</taxon>
        <taxon>Mycobacteriaceae</taxon>
        <taxon>Mycobacterium</taxon>
        <taxon>Mycobacterium avium complex (MAC)</taxon>
    </lineage>
</organism>
<keyword evidence="2" id="KW-0560">Oxidoreductase</keyword>
<proteinExistence type="inferred from homology"/>
<dbReference type="InterPro" id="IPR002347">
    <property type="entry name" value="SDR_fam"/>
</dbReference>
<protein>
    <recommendedName>
        <fullName evidence="6">3-ketoacyl-ACP reductase</fullName>
    </recommendedName>
</protein>
<dbReference type="PANTHER" id="PTHR42760:SF133">
    <property type="entry name" value="3-OXOACYL-[ACYL-CARRIER-PROTEIN] REDUCTASE"/>
    <property type="match status" value="1"/>
</dbReference>
<dbReference type="CDD" id="cd05233">
    <property type="entry name" value="SDR_c"/>
    <property type="match status" value="1"/>
</dbReference>
<comment type="similarity">
    <text evidence="1">Belongs to the short-chain dehydrogenases/reductases (SDR) family.</text>
</comment>
<dbReference type="GO" id="GO:0016616">
    <property type="term" value="F:oxidoreductase activity, acting on the CH-OH group of donors, NAD or NADP as acceptor"/>
    <property type="evidence" value="ECO:0007669"/>
    <property type="project" value="TreeGrafter"/>
</dbReference>
<dbReference type="STRING" id="262316.MAP_3749"/>
<evidence type="ECO:0000313" key="4">
    <source>
        <dbReference type="EMBL" id="AAS06299.1"/>
    </source>
</evidence>